<dbReference type="AlphaFoldDB" id="A0A839SQV7"/>
<dbReference type="EMBL" id="JACHXA010000001">
    <property type="protein sequence ID" value="MBB3063746.1"/>
    <property type="molecule type" value="Genomic_DNA"/>
</dbReference>
<evidence type="ECO:0000313" key="3">
    <source>
        <dbReference type="Proteomes" id="UP000581135"/>
    </source>
</evidence>
<dbReference type="Pfam" id="PF00378">
    <property type="entry name" value="ECH_1"/>
    <property type="match status" value="1"/>
</dbReference>
<accession>A0A839SQV7</accession>
<dbReference type="CDD" id="cd06558">
    <property type="entry name" value="crotonase-like"/>
    <property type="match status" value="1"/>
</dbReference>
<dbReference type="PANTHER" id="PTHR43802">
    <property type="entry name" value="ENOYL-COA HYDRATASE"/>
    <property type="match status" value="1"/>
</dbReference>
<gene>
    <name evidence="2" type="ORF">FHR98_000011</name>
</gene>
<evidence type="ECO:0000313" key="2">
    <source>
        <dbReference type="EMBL" id="MBB3063746.1"/>
    </source>
</evidence>
<dbReference type="PANTHER" id="PTHR43802:SF1">
    <property type="entry name" value="IP11341P-RELATED"/>
    <property type="match status" value="1"/>
</dbReference>
<name>A0A839SQV7_9PROT</name>
<comment type="similarity">
    <text evidence="1">Belongs to the enoyl-CoA hydratase/isomerase family.</text>
</comment>
<keyword evidence="3" id="KW-1185">Reference proteome</keyword>
<dbReference type="RefSeq" id="WP_183414568.1">
    <property type="nucleotide sequence ID" value="NZ_JACHXA010000001.1"/>
</dbReference>
<sequence>MYDFLITDIKDAIGTITLNRPAVLNAWHSPMRKELAKALNAMNADDSVRAVILTGSGDRAFSAGQDLNETKSFDTARAGDWVEEWRNLYAAIRGMNKPLIAALNGVAAGSAFQVALQCDIRVGHAASRMGQPEINSGIASTLGPWLMNQMLGLSRTIELTLTGRMMDGDECYRIGLIHHLVPADQVAAKAREVAAELAAKPPVAMALNKRRFAEMTDAGFKDAVAAGSRNQKEAYASGEPQRMMEEFFATRARRKQSA</sequence>
<dbReference type="InterPro" id="IPR001753">
    <property type="entry name" value="Enoyl-CoA_hydra/iso"/>
</dbReference>
<organism evidence="2 3">
    <name type="scientific">Limibacillus halophilus</name>
    <dbReference type="NCBI Taxonomy" id="1579333"/>
    <lineage>
        <taxon>Bacteria</taxon>
        <taxon>Pseudomonadati</taxon>
        <taxon>Pseudomonadota</taxon>
        <taxon>Alphaproteobacteria</taxon>
        <taxon>Rhodospirillales</taxon>
        <taxon>Rhodovibrionaceae</taxon>
        <taxon>Limibacillus</taxon>
    </lineage>
</organism>
<dbReference type="GO" id="GO:0003824">
    <property type="term" value="F:catalytic activity"/>
    <property type="evidence" value="ECO:0007669"/>
    <property type="project" value="UniProtKB-ARBA"/>
</dbReference>
<protein>
    <submittedName>
        <fullName evidence="2">Enoyl-CoA hydratase/carnithine racemase</fullName>
    </submittedName>
</protein>
<reference evidence="2 3" key="1">
    <citation type="submission" date="2020-08" db="EMBL/GenBank/DDBJ databases">
        <title>Genomic Encyclopedia of Type Strains, Phase III (KMG-III): the genomes of soil and plant-associated and newly described type strains.</title>
        <authorList>
            <person name="Whitman W."/>
        </authorList>
    </citation>
    <scope>NUCLEOTIDE SEQUENCE [LARGE SCALE GENOMIC DNA]</scope>
    <source>
        <strain evidence="2 3">CECT 8803</strain>
    </source>
</reference>
<dbReference type="InterPro" id="IPR029045">
    <property type="entry name" value="ClpP/crotonase-like_dom_sf"/>
</dbReference>
<dbReference type="SUPFAM" id="SSF52096">
    <property type="entry name" value="ClpP/crotonase"/>
    <property type="match status" value="1"/>
</dbReference>
<dbReference type="Gene3D" id="3.90.226.10">
    <property type="entry name" value="2-enoyl-CoA Hydratase, Chain A, domain 1"/>
    <property type="match status" value="1"/>
</dbReference>
<comment type="caution">
    <text evidence="2">The sequence shown here is derived from an EMBL/GenBank/DDBJ whole genome shotgun (WGS) entry which is preliminary data.</text>
</comment>
<proteinExistence type="inferred from homology"/>
<dbReference type="Proteomes" id="UP000581135">
    <property type="component" value="Unassembled WGS sequence"/>
</dbReference>
<evidence type="ECO:0000256" key="1">
    <source>
        <dbReference type="ARBA" id="ARBA00005254"/>
    </source>
</evidence>